<feature type="binding site" evidence="10">
    <location>
        <begin position="124"/>
        <end position="127"/>
    </location>
    <ligand>
        <name>substrate</name>
    </ligand>
</feature>
<feature type="binding site" evidence="10">
    <location>
        <position position="69"/>
    </location>
    <ligand>
        <name>NAD(+)</name>
        <dbReference type="ChEBI" id="CHEBI:57540"/>
    </ligand>
</feature>
<dbReference type="FunFam" id="3.40.50.720:FF:000018">
    <property type="entry name" value="Malate dehydrogenase"/>
    <property type="match status" value="1"/>
</dbReference>
<evidence type="ECO:0000256" key="5">
    <source>
        <dbReference type="ARBA" id="ARBA00016495"/>
    </source>
</evidence>
<dbReference type="NCBIfam" id="NF000824">
    <property type="entry name" value="PRK00066.1"/>
    <property type="match status" value="1"/>
</dbReference>
<feature type="binding site" evidence="12">
    <location>
        <begin position="14"/>
        <end position="19"/>
    </location>
    <ligand>
        <name>NAD(+)</name>
        <dbReference type="ChEBI" id="CHEBI:57540"/>
    </ligand>
</feature>
<feature type="binding site" evidence="10">
    <location>
        <position position="147"/>
    </location>
    <ligand>
        <name>NAD(+)</name>
        <dbReference type="ChEBI" id="CHEBI:57540"/>
    </ligand>
</feature>
<comment type="activity regulation">
    <text evidence="10">Allosterically activated by fructose 1,6-bisphosphate (FBP).</text>
</comment>
<comment type="pathway">
    <text evidence="1 10">Fermentation; pyruvate fermentation to lactate; (S)-lactate from pyruvate: step 1/1.</text>
</comment>
<comment type="subcellular location">
    <subcellularLocation>
        <location evidence="10">Cytoplasm</location>
    </subcellularLocation>
</comment>
<feature type="binding site" evidence="10">
    <location>
        <begin position="83"/>
        <end position="84"/>
    </location>
    <ligand>
        <name>NAD(+)</name>
        <dbReference type="ChEBI" id="CHEBI:57540"/>
    </ligand>
</feature>
<feature type="binding site" evidence="10">
    <location>
        <position position="233"/>
    </location>
    <ligand>
        <name>substrate</name>
    </ligand>
</feature>
<dbReference type="Gene3D" id="3.90.110.10">
    <property type="entry name" value="Lactate dehydrogenase/glycoside hydrolase, family 4, C-terminal"/>
    <property type="match status" value="1"/>
</dbReference>
<dbReference type="GO" id="GO:0006096">
    <property type="term" value="P:glycolytic process"/>
    <property type="evidence" value="ECO:0007669"/>
    <property type="project" value="UniProtKB-UniRule"/>
</dbReference>
<dbReference type="InterPro" id="IPR011304">
    <property type="entry name" value="L-lactate_DH"/>
</dbReference>
<feature type="binding site" evidence="10">
    <location>
        <position position="172"/>
    </location>
    <ligand>
        <name>beta-D-fructose 1,6-bisphosphate</name>
        <dbReference type="ChEBI" id="CHEBI:32966"/>
        <note>allosteric activator</note>
    </ligand>
</feature>
<dbReference type="CDD" id="cd05291">
    <property type="entry name" value="HicDH_like"/>
    <property type="match status" value="1"/>
</dbReference>
<accession>A0A0R2DKU0</accession>
<dbReference type="GO" id="GO:0005737">
    <property type="term" value="C:cytoplasm"/>
    <property type="evidence" value="ECO:0007669"/>
    <property type="project" value="UniProtKB-SubCell"/>
</dbReference>
<dbReference type="PROSITE" id="PS00064">
    <property type="entry name" value="L_LDH"/>
    <property type="match status" value="1"/>
</dbReference>
<dbReference type="GO" id="GO:0006089">
    <property type="term" value="P:lactate metabolic process"/>
    <property type="evidence" value="ECO:0007669"/>
    <property type="project" value="TreeGrafter"/>
</dbReference>
<dbReference type="InterPro" id="IPR018177">
    <property type="entry name" value="L-lactate_DH_AS"/>
</dbReference>
<feature type="domain" description="Lactate/malate dehydrogenase C-terminal" evidence="14">
    <location>
        <begin position="149"/>
        <end position="317"/>
    </location>
</feature>
<evidence type="ECO:0000313" key="15">
    <source>
        <dbReference type="EMBL" id="KRN04310.1"/>
    </source>
</evidence>
<comment type="function">
    <text evidence="9 10">Catalyzes the conversion of lactate to pyruvate.</text>
</comment>
<evidence type="ECO:0000256" key="12">
    <source>
        <dbReference type="PIRSR" id="PIRSR000102-3"/>
    </source>
</evidence>
<gene>
    <name evidence="10" type="primary">ldh</name>
    <name evidence="15" type="ORF">FC86_GL000408</name>
</gene>
<feature type="binding site" evidence="10">
    <location>
        <begin position="122"/>
        <end position="124"/>
    </location>
    <ligand>
        <name>NAD(+)</name>
        <dbReference type="ChEBI" id="CHEBI:57540"/>
    </ligand>
</feature>
<feature type="binding site" evidence="10">
    <location>
        <position position="157"/>
    </location>
    <ligand>
        <name>beta-D-fructose 1,6-bisphosphate</name>
        <dbReference type="ChEBI" id="CHEBI:32966"/>
        <note>allosteric activator</note>
    </ligand>
</feature>
<dbReference type="AlphaFoldDB" id="A0A0R2DKU0"/>
<dbReference type="PRINTS" id="PR00086">
    <property type="entry name" value="LLDHDRGNASE"/>
</dbReference>
<dbReference type="PIRSF" id="PIRSF000102">
    <property type="entry name" value="Lac_mal_DH"/>
    <property type="match status" value="1"/>
</dbReference>
<dbReference type="Pfam" id="PF00056">
    <property type="entry name" value="Ldh_1_N"/>
    <property type="match status" value="1"/>
</dbReference>
<dbReference type="HAMAP" id="MF_00488">
    <property type="entry name" value="Lactate_dehydrog"/>
    <property type="match status" value="1"/>
</dbReference>
<dbReference type="Proteomes" id="UP000051378">
    <property type="component" value="Unassembled WGS sequence"/>
</dbReference>
<reference evidence="15 16" key="1">
    <citation type="journal article" date="2015" name="Genome Announc.">
        <title>Expanding the biotechnology potential of lactobacilli through comparative genomics of 213 strains and associated genera.</title>
        <authorList>
            <person name="Sun Z."/>
            <person name="Harris H.M."/>
            <person name="McCann A."/>
            <person name="Guo C."/>
            <person name="Argimon S."/>
            <person name="Zhang W."/>
            <person name="Yang X."/>
            <person name="Jeffery I.B."/>
            <person name="Cooney J.C."/>
            <person name="Kagawa T.F."/>
            <person name="Liu W."/>
            <person name="Song Y."/>
            <person name="Salvetti E."/>
            <person name="Wrobel A."/>
            <person name="Rasinkangas P."/>
            <person name="Parkhill J."/>
            <person name="Rea M.C."/>
            <person name="O'Sullivan O."/>
            <person name="Ritari J."/>
            <person name="Douillard F.P."/>
            <person name="Paul Ross R."/>
            <person name="Yang R."/>
            <person name="Briner A.E."/>
            <person name="Felis G.E."/>
            <person name="de Vos W.M."/>
            <person name="Barrangou R."/>
            <person name="Klaenhammer T.R."/>
            <person name="Caufield P.W."/>
            <person name="Cui Y."/>
            <person name="Zhang H."/>
            <person name="O'Toole P.W."/>
        </authorList>
    </citation>
    <scope>NUCLEOTIDE SEQUENCE [LARGE SCALE GENOMIC DNA]</scope>
    <source>
        <strain evidence="15 16">DSM 23037</strain>
    </source>
</reference>
<evidence type="ECO:0000256" key="10">
    <source>
        <dbReference type="HAMAP-Rule" id="MF_00488"/>
    </source>
</evidence>
<dbReference type="PANTHER" id="PTHR43128:SF16">
    <property type="entry name" value="L-LACTATE DEHYDROGENASE"/>
    <property type="match status" value="1"/>
</dbReference>
<comment type="similarity">
    <text evidence="2 10">Belongs to the LDH/MDH superfamily. LDH family.</text>
</comment>
<organism evidence="15 16">
    <name type="scientific">Holzapfeliella floricola DSM 23037 = JCM 16512</name>
    <dbReference type="NCBI Taxonomy" id="1423744"/>
    <lineage>
        <taxon>Bacteria</taxon>
        <taxon>Bacillati</taxon>
        <taxon>Bacillota</taxon>
        <taxon>Bacilli</taxon>
        <taxon>Lactobacillales</taxon>
        <taxon>Lactobacillaceae</taxon>
        <taxon>Holzapfeliella</taxon>
    </lineage>
</organism>
<dbReference type="SUPFAM" id="SSF56327">
    <property type="entry name" value="LDH C-terminal domain-like"/>
    <property type="match status" value="1"/>
</dbReference>
<evidence type="ECO:0000256" key="3">
    <source>
        <dbReference type="ARBA" id="ARBA00011881"/>
    </source>
</evidence>
<evidence type="ECO:0000256" key="1">
    <source>
        <dbReference type="ARBA" id="ARBA00004843"/>
    </source>
</evidence>
<evidence type="ECO:0000256" key="6">
    <source>
        <dbReference type="ARBA" id="ARBA00023002"/>
    </source>
</evidence>
<dbReference type="PANTHER" id="PTHR43128">
    <property type="entry name" value="L-2-HYDROXYCARBOXYLATE DEHYDROGENASE (NAD(P)(+))"/>
    <property type="match status" value="1"/>
</dbReference>
<dbReference type="STRING" id="1423744.FC86_GL000408"/>
<evidence type="ECO:0000259" key="13">
    <source>
        <dbReference type="Pfam" id="PF00056"/>
    </source>
</evidence>
<evidence type="ECO:0000259" key="14">
    <source>
        <dbReference type="Pfam" id="PF02866"/>
    </source>
</evidence>
<feature type="domain" description="Lactate/malate dehydrogenase N-terminal" evidence="13">
    <location>
        <begin position="9"/>
        <end position="146"/>
    </location>
</feature>
<dbReference type="Gene3D" id="3.40.50.720">
    <property type="entry name" value="NAD(P)-binding Rossmann-like Domain"/>
    <property type="match status" value="1"/>
</dbReference>
<evidence type="ECO:0000256" key="4">
    <source>
        <dbReference type="ARBA" id="ARBA00012967"/>
    </source>
</evidence>
<evidence type="ECO:0000313" key="16">
    <source>
        <dbReference type="Proteomes" id="UP000051378"/>
    </source>
</evidence>
<feature type="binding site" evidence="10">
    <location>
        <position position="105"/>
    </location>
    <ligand>
        <name>NAD(+)</name>
        <dbReference type="ChEBI" id="CHEBI:57540"/>
    </ligand>
</feature>
<protein>
    <recommendedName>
        <fullName evidence="5 10">L-lactate dehydrogenase</fullName>
        <shortName evidence="10">L-LDH</shortName>
        <ecNumber evidence="4 10">1.1.1.27</ecNumber>
    </recommendedName>
</protein>
<feature type="binding site" evidence="10">
    <location>
        <position position="92"/>
    </location>
    <ligand>
        <name>substrate</name>
    </ligand>
</feature>
<dbReference type="InterPro" id="IPR022383">
    <property type="entry name" value="Lactate/malate_DH_C"/>
</dbReference>
<dbReference type="UniPathway" id="UPA00554">
    <property type="reaction ID" value="UER00611"/>
</dbReference>
<comment type="subunit">
    <text evidence="3 10">Homotetramer.</text>
</comment>
<dbReference type="SUPFAM" id="SSF51735">
    <property type="entry name" value="NAD(P)-binding Rossmann-fold domains"/>
    <property type="match status" value="1"/>
</dbReference>
<name>A0A0R2DKU0_9LACO</name>
<dbReference type="PATRIC" id="fig|1423744.4.peg.419"/>
<keyword evidence="10" id="KW-0597">Phosphoprotein</keyword>
<evidence type="ECO:0000256" key="11">
    <source>
        <dbReference type="PIRSR" id="PIRSR000102-1"/>
    </source>
</evidence>
<comment type="catalytic activity">
    <reaction evidence="8 10">
        <text>(S)-lactate + NAD(+) = pyruvate + NADH + H(+)</text>
        <dbReference type="Rhea" id="RHEA:23444"/>
        <dbReference type="ChEBI" id="CHEBI:15361"/>
        <dbReference type="ChEBI" id="CHEBI:15378"/>
        <dbReference type="ChEBI" id="CHEBI:16651"/>
        <dbReference type="ChEBI" id="CHEBI:57540"/>
        <dbReference type="ChEBI" id="CHEBI:57945"/>
        <dbReference type="EC" id="1.1.1.27"/>
    </reaction>
</comment>
<dbReference type="InterPro" id="IPR001557">
    <property type="entry name" value="L-lactate/malate_DH"/>
</dbReference>
<comment type="caution">
    <text evidence="15">The sequence shown here is derived from an EMBL/GenBank/DDBJ whole genome shotgun (WGS) entry which is preliminary data.</text>
</comment>
<dbReference type="Pfam" id="PF02866">
    <property type="entry name" value="Ldh_1_C"/>
    <property type="match status" value="1"/>
</dbReference>
<dbReference type="InterPro" id="IPR036291">
    <property type="entry name" value="NAD(P)-bd_dom_sf"/>
</dbReference>
<keyword evidence="16" id="KW-1185">Reference proteome</keyword>
<keyword evidence="6 10" id="KW-0560">Oxidoreductase</keyword>
<keyword evidence="10" id="KW-0963">Cytoplasm</keyword>
<keyword evidence="10" id="KW-0021">Allosteric enzyme</keyword>
<feature type="binding site" evidence="12">
    <location>
        <position position="99"/>
    </location>
    <ligand>
        <name>NAD(+)</name>
        <dbReference type="ChEBI" id="CHEBI:57540"/>
    </ligand>
</feature>
<feature type="binding site" evidence="10">
    <location>
        <position position="44"/>
    </location>
    <ligand>
        <name>NAD(+)</name>
        <dbReference type="ChEBI" id="CHEBI:57540"/>
    </ligand>
</feature>
<dbReference type="NCBIfam" id="TIGR01771">
    <property type="entry name" value="L-LDH-NAD"/>
    <property type="match status" value="1"/>
</dbReference>
<feature type="binding site" evidence="10 12">
    <location>
        <position position="39"/>
    </location>
    <ligand>
        <name>NAD(+)</name>
        <dbReference type="ChEBI" id="CHEBI:57540"/>
    </ligand>
</feature>
<feature type="active site" description="Proton acceptor" evidence="10 11">
    <location>
        <position position="179"/>
    </location>
</feature>
<dbReference type="GO" id="GO:0004459">
    <property type="term" value="F:L-lactate dehydrogenase (NAD+) activity"/>
    <property type="evidence" value="ECO:0007669"/>
    <property type="project" value="UniProtKB-UniRule"/>
</dbReference>
<feature type="modified residue" description="Phosphotyrosine" evidence="10">
    <location>
        <position position="224"/>
    </location>
</feature>
<dbReference type="EMBL" id="AYZL01000016">
    <property type="protein sequence ID" value="KRN04310.1"/>
    <property type="molecule type" value="Genomic_DNA"/>
</dbReference>
<dbReference type="NCBIfam" id="NF004863">
    <property type="entry name" value="PRK06223.1"/>
    <property type="match status" value="1"/>
</dbReference>
<dbReference type="OrthoDB" id="9802969at2"/>
<evidence type="ECO:0000256" key="9">
    <source>
        <dbReference type="ARBA" id="ARBA00056904"/>
    </source>
</evidence>
<feature type="binding site" evidence="10">
    <location>
        <position position="86"/>
    </location>
    <ligand>
        <name>substrate</name>
    </ligand>
</feature>
<evidence type="ECO:0000256" key="8">
    <source>
        <dbReference type="ARBA" id="ARBA00049258"/>
    </source>
</evidence>
<sequence length="324" mass="35168">MATQTERQKVILVGDGAVGSSYAYSMVNQGIAQEIGIVDIAKDKTKGDAIDLSDALAYTAPKTIYSAEYSDAKDADLVVITAGAPQKPGETRLDLVSKNLKILKSIVDPIVESGFDGLFLVAANPVDILTYATWKLSGFPKERVIGSGTSLDSARLRQRIGDMMNVNPQSVHAYMLGEHGDTEFAAWSHANVGGVKVTDWVKAQNDIDENRLTEIYEDVRDAAYKIINMKGATFYGIGASLARITKAIFNDEDSVLPLSVFMEGQYGINEIFIGSPAVIGRKGIKQIIEMPLNDEETQNMHASAKQLKEIVEKGFAETGIEGRQ</sequence>
<feature type="binding site" evidence="10">
    <location>
        <begin position="152"/>
        <end position="155"/>
    </location>
    <ligand>
        <name>substrate</name>
    </ligand>
</feature>
<dbReference type="InterPro" id="IPR001236">
    <property type="entry name" value="Lactate/malate_DH_N"/>
</dbReference>
<dbReference type="RefSeq" id="WP_056974585.1">
    <property type="nucleotide sequence ID" value="NZ_AYZL01000016.1"/>
</dbReference>
<keyword evidence="7 10" id="KW-0520">NAD</keyword>
<dbReference type="EC" id="1.1.1.27" evidence="4 10"/>
<dbReference type="InterPro" id="IPR015955">
    <property type="entry name" value="Lactate_DH/Glyco_Ohase_4_C"/>
</dbReference>
<feature type="binding site" evidence="10">
    <location>
        <position position="18"/>
    </location>
    <ligand>
        <name>NAD(+)</name>
        <dbReference type="ChEBI" id="CHEBI:57540"/>
    </ligand>
</feature>
<evidence type="ECO:0000256" key="2">
    <source>
        <dbReference type="ARBA" id="ARBA00006054"/>
    </source>
</evidence>
<evidence type="ECO:0000256" key="7">
    <source>
        <dbReference type="ARBA" id="ARBA00023027"/>
    </source>
</evidence>
<proteinExistence type="inferred from homology"/>